<keyword evidence="1" id="KW-0812">Transmembrane</keyword>
<sequence length="281" mass="30123">MLFRDNFLAARRLVGLGSVIVQPQRAALLASFVMLSLIVVAVCAAASVKYTRYDRFTGYASESVQRAVVSSPFSQGARVDEVYVSLGDVVVPGQPIALLSGSGRALGERPESFNAFVYPLQDPADKQGETFVLSSTLRGAVDRLQVRPGAVASFAQPIAVLRGSSEGIRLQALVPSHSITEVAVGSEVYLKFDAVQASDMEAIKTRVRSISRAPLGPAELAATFGAATSPEPMFLVDLDSGVLSEHPVRKLIRPGVGFRMTVPAERKSLLRWLTGYKDEKA</sequence>
<proteinExistence type="predicted"/>
<evidence type="ECO:0000256" key="1">
    <source>
        <dbReference type="SAM" id="Phobius"/>
    </source>
</evidence>
<dbReference type="InterPro" id="IPR050739">
    <property type="entry name" value="MFP"/>
</dbReference>
<comment type="caution">
    <text evidence="2">The sequence shown here is derived from an EMBL/GenBank/DDBJ whole genome shotgun (WGS) entry which is preliminary data.</text>
</comment>
<name>A0A0R0BFQ9_9GAMM</name>
<evidence type="ECO:0008006" key="4">
    <source>
        <dbReference type="Google" id="ProtNLM"/>
    </source>
</evidence>
<reference evidence="2 3" key="1">
    <citation type="journal article" date="2016" name="Front. Microbiol.">
        <title>Genome Sequence of Type Strains of Genus Stenotrophomonas.</title>
        <authorList>
            <person name="Patil P.P."/>
            <person name="Midha S."/>
            <person name="Kumar S."/>
            <person name="Patil P.B."/>
        </authorList>
    </citation>
    <scope>NUCLEOTIDE SEQUENCE [LARGE SCALE GENOMIC DNA]</scope>
    <source>
        <strain evidence="2 3">LMG 978</strain>
    </source>
</reference>
<evidence type="ECO:0000313" key="2">
    <source>
        <dbReference type="EMBL" id="KRG51619.1"/>
    </source>
</evidence>
<gene>
    <name evidence="2" type="ORF">ARC23_07840</name>
</gene>
<evidence type="ECO:0000313" key="3">
    <source>
        <dbReference type="Proteomes" id="UP000051757"/>
    </source>
</evidence>
<feature type="transmembrane region" description="Helical" evidence="1">
    <location>
        <begin position="26"/>
        <end position="48"/>
    </location>
</feature>
<dbReference type="AlphaFoldDB" id="A0A0R0BFQ9"/>
<organism evidence="2 3">
    <name type="scientific">Stenotrophomonas beteli</name>
    <dbReference type="NCBI Taxonomy" id="3384461"/>
    <lineage>
        <taxon>Bacteria</taxon>
        <taxon>Pseudomonadati</taxon>
        <taxon>Pseudomonadota</taxon>
        <taxon>Gammaproteobacteria</taxon>
        <taxon>Lysobacterales</taxon>
        <taxon>Lysobacteraceae</taxon>
        <taxon>Stenotrophomonas</taxon>
        <taxon>Stenotrophomonas maltophilia group</taxon>
    </lineage>
</organism>
<keyword evidence="3" id="KW-1185">Reference proteome</keyword>
<keyword evidence="1" id="KW-0472">Membrane</keyword>
<accession>A0A0R0BFQ9</accession>
<keyword evidence="1" id="KW-1133">Transmembrane helix</keyword>
<dbReference type="PANTHER" id="PTHR30386:SF28">
    <property type="entry name" value="EXPORTED PROTEIN"/>
    <property type="match status" value="1"/>
</dbReference>
<dbReference type="OrthoDB" id="9800613at2"/>
<dbReference type="EMBL" id="LLXV01000021">
    <property type="protein sequence ID" value="KRG51619.1"/>
    <property type="molecule type" value="Genomic_DNA"/>
</dbReference>
<dbReference type="Proteomes" id="UP000051757">
    <property type="component" value="Unassembled WGS sequence"/>
</dbReference>
<protein>
    <recommendedName>
        <fullName evidence="4">HlyD family efflux transporter periplasmic adaptor subunit</fullName>
    </recommendedName>
</protein>
<dbReference type="PANTHER" id="PTHR30386">
    <property type="entry name" value="MEMBRANE FUSION SUBUNIT OF EMRAB-TOLC MULTIDRUG EFFLUX PUMP"/>
    <property type="match status" value="1"/>
</dbReference>